<name>A0A819ZM79_9BILA</name>
<dbReference type="SUPFAM" id="SSF54427">
    <property type="entry name" value="NTF2-like"/>
    <property type="match status" value="1"/>
</dbReference>
<evidence type="ECO:0000313" key="1">
    <source>
        <dbReference type="EMBL" id="CAF4165567.1"/>
    </source>
</evidence>
<evidence type="ECO:0008006" key="3">
    <source>
        <dbReference type="Google" id="ProtNLM"/>
    </source>
</evidence>
<accession>A0A819ZM79</accession>
<evidence type="ECO:0000313" key="2">
    <source>
        <dbReference type="Proteomes" id="UP000663844"/>
    </source>
</evidence>
<dbReference type="EMBL" id="CAJOAZ010007567">
    <property type="protein sequence ID" value="CAF4165567.1"/>
    <property type="molecule type" value="Genomic_DNA"/>
</dbReference>
<feature type="non-terminal residue" evidence="1">
    <location>
        <position position="1"/>
    </location>
</feature>
<dbReference type="AlphaFoldDB" id="A0A819ZM79"/>
<organism evidence="1 2">
    <name type="scientific">Adineta steineri</name>
    <dbReference type="NCBI Taxonomy" id="433720"/>
    <lineage>
        <taxon>Eukaryota</taxon>
        <taxon>Metazoa</taxon>
        <taxon>Spiralia</taxon>
        <taxon>Gnathifera</taxon>
        <taxon>Rotifera</taxon>
        <taxon>Eurotatoria</taxon>
        <taxon>Bdelloidea</taxon>
        <taxon>Adinetida</taxon>
        <taxon>Adinetidae</taxon>
        <taxon>Adineta</taxon>
    </lineage>
</organism>
<reference evidence="1" key="1">
    <citation type="submission" date="2021-02" db="EMBL/GenBank/DDBJ databases">
        <authorList>
            <person name="Nowell W R."/>
        </authorList>
    </citation>
    <scope>NUCLEOTIDE SEQUENCE</scope>
</reference>
<dbReference type="Proteomes" id="UP000663844">
    <property type="component" value="Unassembled WGS sequence"/>
</dbReference>
<dbReference type="InterPro" id="IPR032710">
    <property type="entry name" value="NTF2-like_dom_sf"/>
</dbReference>
<proteinExistence type="predicted"/>
<dbReference type="Gene3D" id="3.10.450.50">
    <property type="match status" value="1"/>
</dbReference>
<sequence length="120" mass="13840">YLSTKQGKMSSAQHKKVIESHVVAVCAHNIDEIMSYYDPNCEVSFDGQVVMRSKDDIKSKTEKWLLDPNYKVEIVDFLPVEGDDRVRFIATDTNNKRFEEICVFSKEGKFIQLMVTSLNK</sequence>
<gene>
    <name evidence="1" type="ORF">OXD698_LOCUS38862</name>
</gene>
<protein>
    <recommendedName>
        <fullName evidence="3">SnoaL-like domain-containing protein</fullName>
    </recommendedName>
</protein>
<comment type="caution">
    <text evidence="1">The sequence shown here is derived from an EMBL/GenBank/DDBJ whole genome shotgun (WGS) entry which is preliminary data.</text>
</comment>